<dbReference type="GO" id="GO:0003887">
    <property type="term" value="F:DNA-directed DNA polymerase activity"/>
    <property type="evidence" value="ECO:0007669"/>
    <property type="project" value="UniProtKB-UniRule"/>
</dbReference>
<dbReference type="InterPro" id="IPR022634">
    <property type="entry name" value="DNA_polIII_beta_N"/>
</dbReference>
<comment type="subunit">
    <text evidence="10">Forms a ring-shaped head-to-tail homodimer around DNA.</text>
</comment>
<evidence type="ECO:0000256" key="1">
    <source>
        <dbReference type="ARBA" id="ARBA00004496"/>
    </source>
</evidence>
<proteinExistence type="inferred from homology"/>
<dbReference type="Pfam" id="PF00712">
    <property type="entry name" value="DNA_pol3_beta"/>
    <property type="match status" value="1"/>
</dbReference>
<keyword evidence="8 10" id="KW-0239">DNA-directed DNA polymerase</keyword>
<keyword evidence="4 10" id="KW-0963">Cytoplasm</keyword>
<dbReference type="GO" id="GO:0008408">
    <property type="term" value="F:3'-5' exonuclease activity"/>
    <property type="evidence" value="ECO:0007669"/>
    <property type="project" value="InterPro"/>
</dbReference>
<evidence type="ECO:0000256" key="10">
    <source>
        <dbReference type="PIRNR" id="PIRNR000804"/>
    </source>
</evidence>
<evidence type="ECO:0000259" key="12">
    <source>
        <dbReference type="Pfam" id="PF02767"/>
    </source>
</evidence>
<dbReference type="Gene3D" id="3.10.150.10">
    <property type="entry name" value="DNA Polymerase III, subunit A, domain 2"/>
    <property type="match status" value="1"/>
</dbReference>
<reference evidence="14 15" key="1">
    <citation type="submission" date="2019-07" db="EMBL/GenBank/DDBJ databases">
        <title>Draft Genome Sequences of Bacteroides pyogenes Strains Isolated from the Uterus Holstein Dairy Cows with Metritis.</title>
        <authorList>
            <person name="Cunha F."/>
            <person name="Galvao K.N."/>
            <person name="Jeon S.J."/>
            <person name="Jeong K.C."/>
        </authorList>
    </citation>
    <scope>NUCLEOTIDE SEQUENCE [LARGE SCALE GENOMIC DNA]</scope>
    <source>
        <strain evidence="14 15">KG-31</strain>
    </source>
</reference>
<dbReference type="GO" id="GO:0006271">
    <property type="term" value="P:DNA strand elongation involved in DNA replication"/>
    <property type="evidence" value="ECO:0007669"/>
    <property type="project" value="TreeGrafter"/>
</dbReference>
<evidence type="ECO:0000256" key="3">
    <source>
        <dbReference type="ARBA" id="ARBA00021035"/>
    </source>
</evidence>
<dbReference type="Gene3D" id="3.70.10.10">
    <property type="match status" value="1"/>
</dbReference>
<evidence type="ECO:0000256" key="9">
    <source>
        <dbReference type="ARBA" id="ARBA00023125"/>
    </source>
</evidence>
<dbReference type="GO" id="GO:0009360">
    <property type="term" value="C:DNA polymerase III complex"/>
    <property type="evidence" value="ECO:0007669"/>
    <property type="project" value="InterPro"/>
</dbReference>
<dbReference type="InterPro" id="IPR022637">
    <property type="entry name" value="DNA_polIII_beta_cen"/>
</dbReference>
<comment type="caution">
    <text evidence="14">The sequence shown here is derived from an EMBL/GenBank/DDBJ whole genome shotgun (WGS) entry which is preliminary data.</text>
</comment>
<evidence type="ECO:0000313" key="14">
    <source>
        <dbReference type="EMBL" id="TYK35622.1"/>
    </source>
</evidence>
<keyword evidence="9" id="KW-0238">DNA-binding</keyword>
<dbReference type="GO" id="GO:0003677">
    <property type="term" value="F:DNA binding"/>
    <property type="evidence" value="ECO:0007669"/>
    <property type="project" value="UniProtKB-UniRule"/>
</dbReference>
<dbReference type="Proteomes" id="UP000324383">
    <property type="component" value="Unassembled WGS sequence"/>
</dbReference>
<dbReference type="Pfam" id="PF02768">
    <property type="entry name" value="DNA_pol3_beta_3"/>
    <property type="match status" value="1"/>
</dbReference>
<dbReference type="InterPro" id="IPR022635">
    <property type="entry name" value="DNA_polIII_beta_C"/>
</dbReference>
<feature type="domain" description="DNA polymerase III beta sliding clamp central" evidence="12">
    <location>
        <begin position="142"/>
        <end position="249"/>
    </location>
</feature>
<keyword evidence="15" id="KW-1185">Reference proteome</keyword>
<keyword evidence="6 10" id="KW-0548">Nucleotidyltransferase</keyword>
<name>A0A5D3EHL6_9BACE</name>
<dbReference type="SMART" id="SM00480">
    <property type="entry name" value="POL3Bc"/>
    <property type="match status" value="1"/>
</dbReference>
<dbReference type="PIRSF" id="PIRSF000804">
    <property type="entry name" value="DNA_pol_III_b"/>
    <property type="match status" value="1"/>
</dbReference>
<keyword evidence="7 10" id="KW-0235">DNA replication</keyword>
<comment type="function">
    <text evidence="10">Confers DNA tethering and processivity to DNA polymerases and other proteins. Acts as a clamp, forming a ring around DNA (a reaction catalyzed by the clamp-loading complex) which diffuses in an ATP-independent manner freely and bidirectionally along dsDNA. Initially characterized for its ability to contact the catalytic subunit of DNA polymerase III (Pol III), a complex, multichain enzyme responsible for most of the replicative synthesis in bacteria; Pol III exhibits 3'-5' exonuclease proofreading activity. The beta chain is required for initiation of replication as well as for processivity of DNA replication.</text>
</comment>
<feature type="domain" description="DNA polymerase III beta sliding clamp N-terminal" evidence="11">
    <location>
        <begin position="1"/>
        <end position="95"/>
    </location>
</feature>
<dbReference type="GO" id="GO:0005737">
    <property type="term" value="C:cytoplasm"/>
    <property type="evidence" value="ECO:0007669"/>
    <property type="project" value="UniProtKB-SubCell"/>
</dbReference>
<dbReference type="PANTHER" id="PTHR30478">
    <property type="entry name" value="DNA POLYMERASE III SUBUNIT BETA"/>
    <property type="match status" value="1"/>
</dbReference>
<evidence type="ECO:0000256" key="2">
    <source>
        <dbReference type="ARBA" id="ARBA00010752"/>
    </source>
</evidence>
<dbReference type="InterPro" id="IPR001001">
    <property type="entry name" value="DNA_polIII_beta"/>
</dbReference>
<evidence type="ECO:0000259" key="11">
    <source>
        <dbReference type="Pfam" id="PF00712"/>
    </source>
</evidence>
<dbReference type="InterPro" id="IPR046938">
    <property type="entry name" value="DNA_clamp_sf"/>
</dbReference>
<sequence>MKITISKSELQNKLKLVGRFIAPNKVNQQYENFLFELKDGILQVSAADEGGWMKTTIDHNSDCEDVLFSVDAKTLLDGIAQLSEQPIVISLTDKNTYYNLTIDYAGGHFSMSAGKTRIFESSTTEVAGEQKVYISSLNLLYGIKRTYFRAANDELRPVMNGVYIDQSGESFSFVATDGHTLAIMEYFGKTEDDSTRSGVILHKKLCKILVDAITPEDEKMMYVVRGNSVIFHHSNFIVSYRMIEGRFPNYRAVIPKDNKKIASIERANFMALLKRIIVFCNKNSNLIKLTFSDDTLQGNAVDLDYSMSADETMPVEYSSDHISIGFNGEFFLDLISNMQSCDKIKILMADPSRAAIITEDNPTDTEQLTYIIMPMQINY</sequence>
<dbReference type="SUPFAM" id="SSF55979">
    <property type="entry name" value="DNA clamp"/>
    <property type="match status" value="3"/>
</dbReference>
<evidence type="ECO:0000256" key="6">
    <source>
        <dbReference type="ARBA" id="ARBA00022695"/>
    </source>
</evidence>
<evidence type="ECO:0000256" key="5">
    <source>
        <dbReference type="ARBA" id="ARBA00022679"/>
    </source>
</evidence>
<evidence type="ECO:0000256" key="7">
    <source>
        <dbReference type="ARBA" id="ARBA00022705"/>
    </source>
</evidence>
<dbReference type="AlphaFoldDB" id="A0A5D3EHL6"/>
<dbReference type="RefSeq" id="WP_148730107.1">
    <property type="nucleotide sequence ID" value="NZ_CAMBON010000013.1"/>
</dbReference>
<accession>A0A5D3EHL6</accession>
<comment type="subcellular location">
    <subcellularLocation>
        <location evidence="1 10">Cytoplasm</location>
    </subcellularLocation>
</comment>
<keyword evidence="5 10" id="KW-0808">Transferase</keyword>
<dbReference type="PANTHER" id="PTHR30478:SF0">
    <property type="entry name" value="BETA SLIDING CLAMP"/>
    <property type="match status" value="1"/>
</dbReference>
<feature type="domain" description="DNA polymerase III beta sliding clamp C-terminal" evidence="13">
    <location>
        <begin position="252"/>
        <end position="375"/>
    </location>
</feature>
<gene>
    <name evidence="14" type="primary">dnaN</name>
    <name evidence="14" type="ORF">FNJ60_00475</name>
</gene>
<dbReference type="Pfam" id="PF02767">
    <property type="entry name" value="DNA_pol3_beta_2"/>
    <property type="match status" value="1"/>
</dbReference>
<organism evidence="14 15">
    <name type="scientific">Bacteroides pyogenes</name>
    <dbReference type="NCBI Taxonomy" id="310300"/>
    <lineage>
        <taxon>Bacteria</taxon>
        <taxon>Pseudomonadati</taxon>
        <taxon>Bacteroidota</taxon>
        <taxon>Bacteroidia</taxon>
        <taxon>Bacteroidales</taxon>
        <taxon>Bacteroidaceae</taxon>
        <taxon>Bacteroides</taxon>
    </lineage>
</organism>
<dbReference type="EMBL" id="VKLW01000001">
    <property type="protein sequence ID" value="TYK35622.1"/>
    <property type="molecule type" value="Genomic_DNA"/>
</dbReference>
<comment type="similarity">
    <text evidence="2 10">Belongs to the beta sliding clamp family.</text>
</comment>
<evidence type="ECO:0000256" key="4">
    <source>
        <dbReference type="ARBA" id="ARBA00022490"/>
    </source>
</evidence>
<evidence type="ECO:0000259" key="13">
    <source>
        <dbReference type="Pfam" id="PF02768"/>
    </source>
</evidence>
<protein>
    <recommendedName>
        <fullName evidence="3 10">Beta sliding clamp</fullName>
    </recommendedName>
</protein>
<dbReference type="NCBIfam" id="TIGR00663">
    <property type="entry name" value="dnan"/>
    <property type="match status" value="1"/>
</dbReference>
<evidence type="ECO:0000256" key="8">
    <source>
        <dbReference type="ARBA" id="ARBA00022932"/>
    </source>
</evidence>
<dbReference type="CDD" id="cd00140">
    <property type="entry name" value="beta_clamp"/>
    <property type="match status" value="1"/>
</dbReference>
<evidence type="ECO:0000313" key="15">
    <source>
        <dbReference type="Proteomes" id="UP000324383"/>
    </source>
</evidence>